<dbReference type="PANTHER" id="PTHR43300">
    <property type="entry name" value="ACETYLTRANSFERASE"/>
    <property type="match status" value="1"/>
</dbReference>
<dbReference type="InterPro" id="IPR001451">
    <property type="entry name" value="Hexapep"/>
</dbReference>
<dbReference type="SUPFAM" id="SSF51161">
    <property type="entry name" value="Trimeric LpxA-like enzymes"/>
    <property type="match status" value="1"/>
</dbReference>
<dbReference type="InterPro" id="IPR011004">
    <property type="entry name" value="Trimer_LpxA-like_sf"/>
</dbReference>
<dbReference type="AlphaFoldDB" id="A0A9W6GJB0"/>
<evidence type="ECO:0000313" key="3">
    <source>
        <dbReference type="EMBL" id="GLI55162.1"/>
    </source>
</evidence>
<gene>
    <name evidence="3" type="primary">capH</name>
    <name evidence="3" type="ORF">PM10SUCC1_06770</name>
</gene>
<dbReference type="CDD" id="cd03349">
    <property type="entry name" value="LbH_XAT"/>
    <property type="match status" value="1"/>
</dbReference>
<dbReference type="InterPro" id="IPR018357">
    <property type="entry name" value="Hexapep_transf_CS"/>
</dbReference>
<protein>
    <submittedName>
        <fullName evidence="3">O-acetyltransferase</fullName>
    </submittedName>
</protein>
<dbReference type="PROSITE" id="PS00101">
    <property type="entry name" value="HEXAPEP_TRANSFERASES"/>
    <property type="match status" value="1"/>
</dbReference>
<dbReference type="Gene3D" id="2.160.10.10">
    <property type="entry name" value="Hexapeptide repeat proteins"/>
    <property type="match status" value="1"/>
</dbReference>
<accession>A0A9W6GJB0</accession>
<organism evidence="3 4">
    <name type="scientific">Propionigenium maris DSM 9537</name>
    <dbReference type="NCBI Taxonomy" id="1123000"/>
    <lineage>
        <taxon>Bacteria</taxon>
        <taxon>Fusobacteriati</taxon>
        <taxon>Fusobacteriota</taxon>
        <taxon>Fusobacteriia</taxon>
        <taxon>Fusobacteriales</taxon>
        <taxon>Fusobacteriaceae</taxon>
        <taxon>Propionigenium</taxon>
    </lineage>
</organism>
<evidence type="ECO:0000256" key="1">
    <source>
        <dbReference type="ARBA" id="ARBA00022679"/>
    </source>
</evidence>
<sequence length="224" mass="25295">MLRSIRKHIKYLIKKKKLRKQDVIIEGKSKIRKTSFEGKNLIGNNVDIEGSKIGFGSGIGTDSELFKTKIGRYCSIGPGVNIALGKHPTKKFVTTHNFAFDDAMKNLGFSFVKEPRFQGVSYSEKGYYLSIGNDVWIGKNVTLLSGVTIGNGAIIAAGAVVTKDVEPYSIVGGVPAKEIRKRFAEDEVEFLLKFKWWSKEFNWIKENVELFEDINLMMKYKELK</sequence>
<evidence type="ECO:0000313" key="4">
    <source>
        <dbReference type="Proteomes" id="UP001144471"/>
    </source>
</evidence>
<dbReference type="GO" id="GO:0016740">
    <property type="term" value="F:transferase activity"/>
    <property type="evidence" value="ECO:0007669"/>
    <property type="project" value="UniProtKB-KW"/>
</dbReference>
<dbReference type="InterPro" id="IPR050179">
    <property type="entry name" value="Trans_hexapeptide_repeat"/>
</dbReference>
<evidence type="ECO:0000256" key="2">
    <source>
        <dbReference type="ARBA" id="ARBA00022737"/>
    </source>
</evidence>
<keyword evidence="2" id="KW-0677">Repeat</keyword>
<proteinExistence type="predicted"/>
<dbReference type="Pfam" id="PF00132">
    <property type="entry name" value="Hexapep"/>
    <property type="match status" value="1"/>
</dbReference>
<keyword evidence="1" id="KW-0808">Transferase</keyword>
<dbReference type="EMBL" id="BSDY01000002">
    <property type="protein sequence ID" value="GLI55162.1"/>
    <property type="molecule type" value="Genomic_DNA"/>
</dbReference>
<keyword evidence="4" id="KW-1185">Reference proteome</keyword>
<dbReference type="PANTHER" id="PTHR43300:SF11">
    <property type="entry name" value="ACETYLTRANSFERASE RV3034C-RELATED"/>
    <property type="match status" value="1"/>
</dbReference>
<dbReference type="Proteomes" id="UP001144471">
    <property type="component" value="Unassembled WGS sequence"/>
</dbReference>
<name>A0A9W6GJB0_9FUSO</name>
<reference evidence="3" key="1">
    <citation type="submission" date="2022-12" db="EMBL/GenBank/DDBJ databases">
        <title>Reference genome sequencing for broad-spectrum identification of bacterial and archaeal isolates by mass spectrometry.</title>
        <authorList>
            <person name="Sekiguchi Y."/>
            <person name="Tourlousse D.M."/>
        </authorList>
    </citation>
    <scope>NUCLEOTIDE SEQUENCE</scope>
    <source>
        <strain evidence="3">10succ1</strain>
    </source>
</reference>
<comment type="caution">
    <text evidence="3">The sequence shown here is derived from an EMBL/GenBank/DDBJ whole genome shotgun (WGS) entry which is preliminary data.</text>
</comment>